<dbReference type="OrthoDB" id="5234231at2759"/>
<gene>
    <name evidence="2" type="ORF">UCDDA912_g03839</name>
</gene>
<reference evidence="2 3" key="1">
    <citation type="submission" date="2015-05" db="EMBL/GenBank/DDBJ databases">
        <title>Distinctive expansion of gene families associated with plant cell wall degradation and secondary metabolism in the genomes of grapevine trunk pathogens.</title>
        <authorList>
            <person name="Lawrence D.P."/>
            <person name="Travadon R."/>
            <person name="Rolshausen P.E."/>
            <person name="Baumgartner K."/>
        </authorList>
    </citation>
    <scope>NUCLEOTIDE SEQUENCE [LARGE SCALE GENOMIC DNA]</scope>
    <source>
        <strain evidence="2">DA912</strain>
    </source>
</reference>
<sequence length="81" mass="9119">MSSYCANYYGSVNCHNVVNRFGDRCKLCLALKSGASLTDGILPEDKYRKSNSAVEAPRKHHHRSHDGSSRSIRVDSSRQRH</sequence>
<organism evidence="2 3">
    <name type="scientific">Diaporthe ampelina</name>
    <dbReference type="NCBI Taxonomy" id="1214573"/>
    <lineage>
        <taxon>Eukaryota</taxon>
        <taxon>Fungi</taxon>
        <taxon>Dikarya</taxon>
        <taxon>Ascomycota</taxon>
        <taxon>Pezizomycotina</taxon>
        <taxon>Sordariomycetes</taxon>
        <taxon>Sordariomycetidae</taxon>
        <taxon>Diaporthales</taxon>
        <taxon>Diaporthaceae</taxon>
        <taxon>Diaporthe</taxon>
    </lineage>
</organism>
<dbReference type="Proteomes" id="UP000034680">
    <property type="component" value="Unassembled WGS sequence"/>
</dbReference>
<keyword evidence="3" id="KW-1185">Reference proteome</keyword>
<dbReference type="EMBL" id="LCUC01000137">
    <property type="protein sequence ID" value="KKY36170.1"/>
    <property type="molecule type" value="Genomic_DNA"/>
</dbReference>
<name>A0A0G2I8Q8_9PEZI</name>
<dbReference type="AlphaFoldDB" id="A0A0G2I8Q8"/>
<dbReference type="STRING" id="1214573.A0A0G2I8Q8"/>
<proteinExistence type="predicted"/>
<feature type="region of interest" description="Disordered" evidence="1">
    <location>
        <begin position="48"/>
        <end position="81"/>
    </location>
</feature>
<feature type="compositionally biased region" description="Basic and acidic residues" evidence="1">
    <location>
        <begin position="65"/>
        <end position="81"/>
    </location>
</feature>
<evidence type="ECO:0000313" key="2">
    <source>
        <dbReference type="EMBL" id="KKY36170.1"/>
    </source>
</evidence>
<evidence type="ECO:0000256" key="1">
    <source>
        <dbReference type="SAM" id="MobiDB-lite"/>
    </source>
</evidence>
<accession>A0A0G2I8Q8</accession>
<evidence type="ECO:0000313" key="3">
    <source>
        <dbReference type="Proteomes" id="UP000034680"/>
    </source>
</evidence>
<comment type="caution">
    <text evidence="2">The sequence shown here is derived from an EMBL/GenBank/DDBJ whole genome shotgun (WGS) entry which is preliminary data.</text>
</comment>
<reference evidence="2 3" key="2">
    <citation type="submission" date="2015-05" db="EMBL/GenBank/DDBJ databases">
        <authorList>
            <person name="Morales-Cruz A."/>
            <person name="Amrine K.C."/>
            <person name="Cantu D."/>
        </authorList>
    </citation>
    <scope>NUCLEOTIDE SEQUENCE [LARGE SCALE GENOMIC DNA]</scope>
    <source>
        <strain evidence="2">DA912</strain>
    </source>
</reference>
<protein>
    <submittedName>
        <fullName evidence="2">Uncharacterized protein</fullName>
    </submittedName>
</protein>